<feature type="non-terminal residue" evidence="1">
    <location>
        <position position="1"/>
    </location>
</feature>
<dbReference type="AlphaFoldDB" id="R7S884"/>
<name>R7S884_TRAVS</name>
<organism evidence="1 2">
    <name type="scientific">Trametes versicolor (strain FP-101664)</name>
    <name type="common">White-rot fungus</name>
    <name type="synonym">Coriolus versicolor</name>
    <dbReference type="NCBI Taxonomy" id="717944"/>
    <lineage>
        <taxon>Eukaryota</taxon>
        <taxon>Fungi</taxon>
        <taxon>Dikarya</taxon>
        <taxon>Basidiomycota</taxon>
        <taxon>Agaricomycotina</taxon>
        <taxon>Agaricomycetes</taxon>
        <taxon>Polyporales</taxon>
        <taxon>Polyporaceae</taxon>
        <taxon>Trametes</taxon>
    </lineage>
</organism>
<dbReference type="RefSeq" id="XP_008045952.1">
    <property type="nucleotide sequence ID" value="XM_008047761.1"/>
</dbReference>
<gene>
    <name evidence="1" type="ORF">TRAVEDRAFT_77800</name>
</gene>
<dbReference type="EMBL" id="JH712000">
    <property type="protein sequence ID" value="EIW51164.1"/>
    <property type="molecule type" value="Genomic_DNA"/>
</dbReference>
<dbReference type="Proteomes" id="UP000054317">
    <property type="component" value="Unassembled WGS sequence"/>
</dbReference>
<dbReference type="GeneID" id="19420321"/>
<protein>
    <submittedName>
        <fullName evidence="1">Uncharacterized protein</fullName>
    </submittedName>
</protein>
<keyword evidence="2" id="KW-1185">Reference proteome</keyword>
<proteinExistence type="predicted"/>
<reference evidence="2" key="1">
    <citation type="journal article" date="2012" name="Science">
        <title>The Paleozoic origin of enzymatic lignin decomposition reconstructed from 31 fungal genomes.</title>
        <authorList>
            <person name="Floudas D."/>
            <person name="Binder M."/>
            <person name="Riley R."/>
            <person name="Barry K."/>
            <person name="Blanchette R.A."/>
            <person name="Henrissat B."/>
            <person name="Martinez A.T."/>
            <person name="Otillar R."/>
            <person name="Spatafora J.W."/>
            <person name="Yadav J.S."/>
            <person name="Aerts A."/>
            <person name="Benoit I."/>
            <person name="Boyd A."/>
            <person name="Carlson A."/>
            <person name="Copeland A."/>
            <person name="Coutinho P.M."/>
            <person name="de Vries R.P."/>
            <person name="Ferreira P."/>
            <person name="Findley K."/>
            <person name="Foster B."/>
            <person name="Gaskell J."/>
            <person name="Glotzer D."/>
            <person name="Gorecki P."/>
            <person name="Heitman J."/>
            <person name="Hesse C."/>
            <person name="Hori C."/>
            <person name="Igarashi K."/>
            <person name="Jurgens J.A."/>
            <person name="Kallen N."/>
            <person name="Kersten P."/>
            <person name="Kohler A."/>
            <person name="Kuees U."/>
            <person name="Kumar T.K.A."/>
            <person name="Kuo A."/>
            <person name="LaButti K."/>
            <person name="Larrondo L.F."/>
            <person name="Lindquist E."/>
            <person name="Ling A."/>
            <person name="Lombard V."/>
            <person name="Lucas S."/>
            <person name="Lundell T."/>
            <person name="Martin R."/>
            <person name="McLaughlin D.J."/>
            <person name="Morgenstern I."/>
            <person name="Morin E."/>
            <person name="Murat C."/>
            <person name="Nagy L.G."/>
            <person name="Nolan M."/>
            <person name="Ohm R.A."/>
            <person name="Patyshakuliyeva A."/>
            <person name="Rokas A."/>
            <person name="Ruiz-Duenas F.J."/>
            <person name="Sabat G."/>
            <person name="Salamov A."/>
            <person name="Samejima M."/>
            <person name="Schmutz J."/>
            <person name="Slot J.C."/>
            <person name="St John F."/>
            <person name="Stenlid J."/>
            <person name="Sun H."/>
            <person name="Sun S."/>
            <person name="Syed K."/>
            <person name="Tsang A."/>
            <person name="Wiebenga A."/>
            <person name="Young D."/>
            <person name="Pisabarro A."/>
            <person name="Eastwood D.C."/>
            <person name="Martin F."/>
            <person name="Cullen D."/>
            <person name="Grigoriev I.V."/>
            <person name="Hibbett D.S."/>
        </authorList>
    </citation>
    <scope>NUCLEOTIDE SEQUENCE [LARGE SCALE GENOMIC DNA]</scope>
    <source>
        <strain evidence="2">FP-101664</strain>
    </source>
</reference>
<feature type="non-terminal residue" evidence="1">
    <location>
        <position position="60"/>
    </location>
</feature>
<accession>R7S884</accession>
<evidence type="ECO:0000313" key="2">
    <source>
        <dbReference type="Proteomes" id="UP000054317"/>
    </source>
</evidence>
<sequence>IPRRLQFVTFHADLPFPKPQYLRIRTTRCCVAHRSRAAGYVDRALLGMDETQLLVNDGAS</sequence>
<dbReference type="KEGG" id="tvs:TRAVEDRAFT_77800"/>
<evidence type="ECO:0000313" key="1">
    <source>
        <dbReference type="EMBL" id="EIW51164.1"/>
    </source>
</evidence>